<evidence type="ECO:0000313" key="16">
    <source>
        <dbReference type="EMBL" id="KAK9176862.1"/>
    </source>
</evidence>
<evidence type="ECO:0000256" key="6">
    <source>
        <dbReference type="ARBA" id="ARBA00022729"/>
    </source>
</evidence>
<keyword evidence="10" id="KW-0675">Receptor</keyword>
<dbReference type="Pfam" id="PF13855">
    <property type="entry name" value="LRR_8"/>
    <property type="match status" value="1"/>
</dbReference>
<reference evidence="16 17" key="1">
    <citation type="submission" date="2024-05" db="EMBL/GenBank/DDBJ databases">
        <title>Haplotype-resolved chromosome-level genome assembly of Huyou (Citrus changshanensis).</title>
        <authorList>
            <person name="Miao C."/>
            <person name="Chen W."/>
            <person name="Wu Y."/>
            <person name="Wang L."/>
            <person name="Zhao S."/>
            <person name="Grierson D."/>
            <person name="Xu C."/>
            <person name="Chen K."/>
        </authorList>
    </citation>
    <scope>NUCLEOTIDE SEQUENCE [LARGE SCALE GENOMIC DNA]</scope>
    <source>
        <strain evidence="16">01-14</strain>
        <tissue evidence="16">Leaf</tissue>
    </source>
</reference>
<dbReference type="SMART" id="SM00369">
    <property type="entry name" value="LRR_TYP"/>
    <property type="match status" value="10"/>
</dbReference>
<dbReference type="InterPro" id="IPR013210">
    <property type="entry name" value="LRR_N_plant-typ"/>
</dbReference>
<evidence type="ECO:0000313" key="17">
    <source>
        <dbReference type="Proteomes" id="UP001428341"/>
    </source>
</evidence>
<evidence type="ECO:0000256" key="1">
    <source>
        <dbReference type="ARBA" id="ARBA00004251"/>
    </source>
</evidence>
<evidence type="ECO:0000256" key="7">
    <source>
        <dbReference type="ARBA" id="ARBA00022737"/>
    </source>
</evidence>
<dbReference type="GO" id="GO:0005886">
    <property type="term" value="C:plasma membrane"/>
    <property type="evidence" value="ECO:0007669"/>
    <property type="project" value="UniProtKB-SubCell"/>
</dbReference>
<dbReference type="Proteomes" id="UP001428341">
    <property type="component" value="Unassembled WGS sequence"/>
</dbReference>
<dbReference type="Pfam" id="PF00560">
    <property type="entry name" value="LRR_1"/>
    <property type="match status" value="10"/>
</dbReference>
<evidence type="ECO:0000256" key="11">
    <source>
        <dbReference type="ARBA" id="ARBA00023180"/>
    </source>
</evidence>
<keyword evidence="9 12" id="KW-0472">Membrane</keyword>
<feature type="domain" description="Leucine-rich repeat-containing N-terminal plant-type" evidence="14">
    <location>
        <begin position="37"/>
        <end position="72"/>
    </location>
</feature>
<organism evidence="16 17">
    <name type="scientific">Citrus x changshan-huyou</name>
    <dbReference type="NCBI Taxonomy" id="2935761"/>
    <lineage>
        <taxon>Eukaryota</taxon>
        <taxon>Viridiplantae</taxon>
        <taxon>Streptophyta</taxon>
        <taxon>Embryophyta</taxon>
        <taxon>Tracheophyta</taxon>
        <taxon>Spermatophyta</taxon>
        <taxon>Magnoliopsida</taxon>
        <taxon>eudicotyledons</taxon>
        <taxon>Gunneridae</taxon>
        <taxon>Pentapetalae</taxon>
        <taxon>rosids</taxon>
        <taxon>malvids</taxon>
        <taxon>Sapindales</taxon>
        <taxon>Rutaceae</taxon>
        <taxon>Aurantioideae</taxon>
        <taxon>Citrus</taxon>
    </lineage>
</organism>
<name>A0AAP0LMU8_9ROSI</name>
<dbReference type="Pfam" id="PF08263">
    <property type="entry name" value="LRRNT_2"/>
    <property type="match status" value="1"/>
</dbReference>
<keyword evidence="7" id="KW-0677">Repeat</keyword>
<evidence type="ECO:0000256" key="4">
    <source>
        <dbReference type="ARBA" id="ARBA00022614"/>
    </source>
</evidence>
<dbReference type="InterPro" id="IPR003591">
    <property type="entry name" value="Leu-rich_rpt_typical-subtyp"/>
</dbReference>
<dbReference type="PANTHER" id="PTHR48063:SF81">
    <property type="entry name" value="LEUCINE-RICH REPEAT-CONTAINING N-TERMINAL PLANT-TYPE DOMAIN-CONTAINING PROTEIN"/>
    <property type="match status" value="1"/>
</dbReference>
<gene>
    <name evidence="16" type="ORF">WN944_028881</name>
</gene>
<dbReference type="AlphaFoldDB" id="A0AAP0LMU8"/>
<dbReference type="Pfam" id="PF23598">
    <property type="entry name" value="LRR_14"/>
    <property type="match status" value="1"/>
</dbReference>
<evidence type="ECO:0000256" key="10">
    <source>
        <dbReference type="ARBA" id="ARBA00023170"/>
    </source>
</evidence>
<keyword evidence="3" id="KW-1003">Cell membrane</keyword>
<feature type="transmembrane region" description="Helical" evidence="12">
    <location>
        <begin position="931"/>
        <end position="954"/>
    </location>
</feature>
<dbReference type="PANTHER" id="PTHR48063">
    <property type="entry name" value="LRR RECEPTOR-LIKE KINASE"/>
    <property type="match status" value="1"/>
</dbReference>
<keyword evidence="17" id="KW-1185">Reference proteome</keyword>
<dbReference type="InterPro" id="IPR001611">
    <property type="entry name" value="Leu-rich_rpt"/>
</dbReference>
<dbReference type="InterPro" id="IPR046956">
    <property type="entry name" value="RLP23-like"/>
</dbReference>
<dbReference type="PRINTS" id="PR00019">
    <property type="entry name" value="LEURICHRPT"/>
</dbReference>
<feature type="signal peptide" evidence="13">
    <location>
        <begin position="1"/>
        <end position="22"/>
    </location>
</feature>
<evidence type="ECO:0000256" key="12">
    <source>
        <dbReference type="SAM" id="Phobius"/>
    </source>
</evidence>
<proteinExistence type="inferred from homology"/>
<feature type="chain" id="PRO_5042929472" evidence="13">
    <location>
        <begin position="23"/>
        <end position="997"/>
    </location>
</feature>
<dbReference type="InterPro" id="IPR055414">
    <property type="entry name" value="LRR_R13L4/SHOC2-like"/>
</dbReference>
<keyword evidence="5 12" id="KW-0812">Transmembrane</keyword>
<dbReference type="FunFam" id="3.80.10.10:FF:000649">
    <property type="entry name" value="Leucine Rich Repeat family protein"/>
    <property type="match status" value="1"/>
</dbReference>
<dbReference type="Gene3D" id="3.80.10.10">
    <property type="entry name" value="Ribonuclease Inhibitor"/>
    <property type="match status" value="5"/>
</dbReference>
<evidence type="ECO:0000259" key="14">
    <source>
        <dbReference type="Pfam" id="PF08263"/>
    </source>
</evidence>
<accession>A0AAP0LMU8</accession>
<dbReference type="EMBL" id="JBCGBO010000025">
    <property type="protein sequence ID" value="KAK9176862.1"/>
    <property type="molecule type" value="Genomic_DNA"/>
</dbReference>
<evidence type="ECO:0000259" key="15">
    <source>
        <dbReference type="Pfam" id="PF23598"/>
    </source>
</evidence>
<feature type="domain" description="Disease resistance R13L4/SHOC-2-like LRR" evidence="15">
    <location>
        <begin position="308"/>
        <end position="498"/>
    </location>
</feature>
<sequence>MGDKNCASLALLSILLLSGILHLETIKALGSGCKEVERKALLQFKENLADPSGRLSSWVGEDCCRWRGVSCNNRTASVVKLKLNNPFRHSFDAYEDDAGHELGGPIGPSLLQLKDLNYLDLSMNNFKGFKVPEFIGSLKELRYLNLSGSFFGGTIPQSLGNLSNLLYLDLNNFLDQSNQIGLGWLSGLPSLKHLNLGGADLSKAAADWLQSISILRSLVELHLPNCNLPILPFHFPSLNFTSLQVLDLSNNGFNSTIPHWLFNITRLSSLDLNTNDLQGDIPDGFASLNSLQQLDLSGNSFLGGRLSRNLGKLCNLRTLKLSRNSISGEVSDFINGLSECTNSSLLEKLELGFNQLTGDLPISLGYLKNLRYLELWHNSFVGSIPPSIGNLTFLKELYLSSNQMNGKFPESFGQLSAIEVLDLDENQWEGIITETHFRNLSNLKEISLYKLSENISLIFNISSHWIPPFKLTFIKIRSCQLGPKFPTWLRNQTELTTLVLNNARISDTIPNWFWQLDLALDELDVGSNELSGRIPNSLGFRFPGTVDLSSNRFEGPLPLWSFNVTKLYLNNNLFSGPIPRDFGQKIPFLTDLDISFNSLNGSVSKSIGNLQQLLTLVISNNNLSGEIPRLWSNISSLYILDMSNNSLSGEIPESIGSLLSVRFLILCNNHISGEVPPSLKNCSMMDSLDLGDNQLSGSIPAWIGESMPSLSILRLRSNYFNGTIPPELCKLPALHILDLSHNNLSGIIPPCVGNFSGMKVEPPDSVKYEGSLQVVLKGSEYVFYTTLYLVNLMDLSSNNLSGEMPVELTRLIHLGTLNLSQNHLVGKIPTQIGKLEWLESLDLSKNKLSGSIPPSMVSLTFMNHLNLSYNNLSGEIPKVNQFQSLKDPSIYEGNLALCGDPLPKRCSEIDGTSWVPDGDKHEEDENEHDKLWLSLSVALGFIVGFWGVCGTLIIKKSWRYTYFQFVDKIKDQFLTFLAVNAVRLKREMLEKNGGGET</sequence>
<keyword evidence="6 13" id="KW-0732">Signal</keyword>
<comment type="similarity">
    <text evidence="2">Belongs to the RLP family.</text>
</comment>
<keyword evidence="4" id="KW-0433">Leucine-rich repeat</keyword>
<evidence type="ECO:0000256" key="5">
    <source>
        <dbReference type="ARBA" id="ARBA00022692"/>
    </source>
</evidence>
<keyword evidence="8 12" id="KW-1133">Transmembrane helix</keyword>
<evidence type="ECO:0000256" key="3">
    <source>
        <dbReference type="ARBA" id="ARBA00022475"/>
    </source>
</evidence>
<evidence type="ECO:0000256" key="8">
    <source>
        <dbReference type="ARBA" id="ARBA00022989"/>
    </source>
</evidence>
<dbReference type="FunFam" id="3.80.10.10:FF:000213">
    <property type="entry name" value="Tyrosine-sulfated glycopeptide receptor 1"/>
    <property type="match status" value="1"/>
</dbReference>
<protein>
    <submittedName>
        <fullName evidence="16">Uncharacterized protein</fullName>
    </submittedName>
</protein>
<evidence type="ECO:0000256" key="9">
    <source>
        <dbReference type="ARBA" id="ARBA00023136"/>
    </source>
</evidence>
<comment type="caution">
    <text evidence="16">The sequence shown here is derived from an EMBL/GenBank/DDBJ whole genome shotgun (WGS) entry which is preliminary data.</text>
</comment>
<evidence type="ECO:0000256" key="2">
    <source>
        <dbReference type="ARBA" id="ARBA00009592"/>
    </source>
</evidence>
<dbReference type="FunFam" id="3.80.10.10:FF:000383">
    <property type="entry name" value="Leucine-rich repeat receptor protein kinase EMS1"/>
    <property type="match status" value="1"/>
</dbReference>
<dbReference type="SUPFAM" id="SSF52058">
    <property type="entry name" value="L domain-like"/>
    <property type="match status" value="3"/>
</dbReference>
<keyword evidence="11" id="KW-0325">Glycoprotein</keyword>
<evidence type="ECO:0000256" key="13">
    <source>
        <dbReference type="SAM" id="SignalP"/>
    </source>
</evidence>
<dbReference type="InterPro" id="IPR032675">
    <property type="entry name" value="LRR_dom_sf"/>
</dbReference>
<comment type="subcellular location">
    <subcellularLocation>
        <location evidence="1">Cell membrane</location>
        <topology evidence="1">Single-pass type I membrane protein</topology>
    </subcellularLocation>
</comment>
<dbReference type="FunFam" id="3.80.10.10:FF:000095">
    <property type="entry name" value="LRR receptor-like serine/threonine-protein kinase GSO1"/>
    <property type="match status" value="1"/>
</dbReference>